<keyword evidence="1" id="KW-0489">Methyltransferase</keyword>
<dbReference type="AlphaFoldDB" id="A0A6N6JAU2"/>
<dbReference type="RefSeq" id="WP_159804304.1">
    <property type="nucleotide sequence ID" value="NZ_BLJE01000001.1"/>
</dbReference>
<dbReference type="GO" id="GO:0032259">
    <property type="term" value="P:methylation"/>
    <property type="evidence" value="ECO:0007669"/>
    <property type="project" value="UniProtKB-KW"/>
</dbReference>
<evidence type="ECO:0000313" key="3">
    <source>
        <dbReference type="EMBL" id="GFE63361.1"/>
    </source>
</evidence>
<comment type="caution">
    <text evidence="3">The sequence shown here is derived from an EMBL/GenBank/DDBJ whole genome shotgun (WGS) entry which is preliminary data.</text>
</comment>
<evidence type="ECO:0000256" key="1">
    <source>
        <dbReference type="ARBA" id="ARBA00022603"/>
    </source>
</evidence>
<dbReference type="InterPro" id="IPR029063">
    <property type="entry name" value="SAM-dependent_MTases_sf"/>
</dbReference>
<dbReference type="PANTHER" id="PTHR12049">
    <property type="entry name" value="PROTEIN ARGININE METHYLTRANSFERASE NDUFAF7, MITOCHONDRIAL"/>
    <property type="match status" value="1"/>
</dbReference>
<gene>
    <name evidence="3" type="ORF">KIN_04350</name>
</gene>
<organism evidence="3 4">
    <name type="scientific">Litoreibacter roseus</name>
    <dbReference type="NCBI Taxonomy" id="2601869"/>
    <lineage>
        <taxon>Bacteria</taxon>
        <taxon>Pseudomonadati</taxon>
        <taxon>Pseudomonadota</taxon>
        <taxon>Alphaproteobacteria</taxon>
        <taxon>Rhodobacterales</taxon>
        <taxon>Roseobacteraceae</taxon>
        <taxon>Litoreibacter</taxon>
    </lineage>
</organism>
<dbReference type="GO" id="GO:0035243">
    <property type="term" value="F:protein-arginine omega-N symmetric methyltransferase activity"/>
    <property type="evidence" value="ECO:0007669"/>
    <property type="project" value="TreeGrafter"/>
</dbReference>
<dbReference type="Gene3D" id="3.40.50.12710">
    <property type="match status" value="1"/>
</dbReference>
<name>A0A6N6JAU2_9RHOB</name>
<dbReference type="InterPro" id="IPR038375">
    <property type="entry name" value="NDUFAF7_sf"/>
</dbReference>
<proteinExistence type="predicted"/>
<keyword evidence="4" id="KW-1185">Reference proteome</keyword>
<evidence type="ECO:0000313" key="4">
    <source>
        <dbReference type="Proteomes" id="UP000436822"/>
    </source>
</evidence>
<dbReference type="Proteomes" id="UP000436822">
    <property type="component" value="Unassembled WGS sequence"/>
</dbReference>
<dbReference type="InterPro" id="IPR003788">
    <property type="entry name" value="NDUFAF7"/>
</dbReference>
<dbReference type="EMBL" id="BLJE01000001">
    <property type="protein sequence ID" value="GFE63361.1"/>
    <property type="molecule type" value="Genomic_DNA"/>
</dbReference>
<keyword evidence="2" id="KW-0808">Transferase</keyword>
<dbReference type="OrthoDB" id="9794208at2"/>
<reference evidence="3 4" key="1">
    <citation type="submission" date="2019-12" db="EMBL/GenBank/DDBJ databases">
        <title>Litoreibacter badius sp. nov., a novel bacteriochlorophyll a-containing bacterium in the genus Litoreibacter.</title>
        <authorList>
            <person name="Kanamuro M."/>
            <person name="Takabe Y."/>
            <person name="Mori K."/>
            <person name="Takaichi S."/>
            <person name="Hanada S."/>
        </authorList>
    </citation>
    <scope>NUCLEOTIDE SEQUENCE [LARGE SCALE GENOMIC DNA]</scope>
    <source>
        <strain evidence="3 4">K6</strain>
    </source>
</reference>
<protein>
    <submittedName>
        <fullName evidence="3">ATP synthase subunit beta</fullName>
    </submittedName>
</protein>
<dbReference type="SUPFAM" id="SSF53335">
    <property type="entry name" value="S-adenosyl-L-methionine-dependent methyltransferases"/>
    <property type="match status" value="1"/>
</dbReference>
<sequence>MTPLKQLILQQIALDGPLSVADYMALCLLHPEHGYYTTKTPFGRQGDFTTAPEISQMFGEVLGLCLAQTWVDQGKPAKTVLAEIGPGRGTLMKDVLRVICKVMQPPPIHLVEASPALRDKQRATLGDVDITWHDDVTTLPDAPTLLLANEFFDALPIRQYERTRTGWAERRIGSDSDTLVWGRAPVALPDMLAHRLVDTRDGDIVEVCPAAPQIITTLDQRIAQNGGAALLIDYGDWRSKGDTFQAVQNHQPVNPLDAPGMADLTAHVDFEALSNAITECQASQMVPQGVLLERLGITARAQALARGLSGELLESHTLAHRRLTHPEEMGTLFKALALYPAGAPLPPGFSAKV</sequence>
<accession>A0A6N6JAU2</accession>
<evidence type="ECO:0000256" key="2">
    <source>
        <dbReference type="ARBA" id="ARBA00022679"/>
    </source>
</evidence>
<dbReference type="PANTHER" id="PTHR12049:SF7">
    <property type="entry name" value="PROTEIN ARGININE METHYLTRANSFERASE NDUFAF7, MITOCHONDRIAL"/>
    <property type="match status" value="1"/>
</dbReference>
<dbReference type="Pfam" id="PF02636">
    <property type="entry name" value="Methyltransf_28"/>
    <property type="match status" value="1"/>
</dbReference>